<organism evidence="5 6">
    <name type="scientific">Gimesia alba</name>
    <dbReference type="NCBI Taxonomy" id="2527973"/>
    <lineage>
        <taxon>Bacteria</taxon>
        <taxon>Pseudomonadati</taxon>
        <taxon>Planctomycetota</taxon>
        <taxon>Planctomycetia</taxon>
        <taxon>Planctomycetales</taxon>
        <taxon>Planctomycetaceae</taxon>
        <taxon>Gimesia</taxon>
    </lineage>
</organism>
<evidence type="ECO:0000256" key="3">
    <source>
        <dbReference type="SAM" id="SignalP"/>
    </source>
</evidence>
<dbReference type="RefSeq" id="WP_145217059.1">
    <property type="nucleotide sequence ID" value="NZ_CP036269.1"/>
</dbReference>
<accession>A0A517RGI6</accession>
<feature type="domain" description="EF-hand" evidence="4">
    <location>
        <begin position="149"/>
        <end position="184"/>
    </location>
</feature>
<name>A0A517RGI6_9PLAN</name>
<dbReference type="EMBL" id="CP036269">
    <property type="protein sequence ID" value="QDT42965.1"/>
    <property type="molecule type" value="Genomic_DNA"/>
</dbReference>
<dbReference type="PANTHER" id="PTHR10827:SF98">
    <property type="entry name" value="45 KDA CALCIUM-BINDING PROTEIN"/>
    <property type="match status" value="1"/>
</dbReference>
<dbReference type="Gene3D" id="1.10.238.10">
    <property type="entry name" value="EF-hand"/>
    <property type="match status" value="4"/>
</dbReference>
<feature type="domain" description="EF-hand" evidence="4">
    <location>
        <begin position="68"/>
        <end position="103"/>
    </location>
</feature>
<dbReference type="InterPro" id="IPR011992">
    <property type="entry name" value="EF-hand-dom_pair"/>
</dbReference>
<protein>
    <submittedName>
        <fullName evidence="5">EF hand</fullName>
    </submittedName>
</protein>
<dbReference type="Pfam" id="PF13202">
    <property type="entry name" value="EF-hand_5"/>
    <property type="match status" value="4"/>
</dbReference>
<keyword evidence="1" id="KW-0479">Metal-binding</keyword>
<dbReference type="SUPFAM" id="SSF47473">
    <property type="entry name" value="EF-hand"/>
    <property type="match status" value="3"/>
</dbReference>
<dbReference type="Proteomes" id="UP000317171">
    <property type="component" value="Chromosome"/>
</dbReference>
<reference evidence="5 6" key="1">
    <citation type="submission" date="2019-02" db="EMBL/GenBank/DDBJ databases">
        <title>Deep-cultivation of Planctomycetes and their phenomic and genomic characterization uncovers novel biology.</title>
        <authorList>
            <person name="Wiegand S."/>
            <person name="Jogler M."/>
            <person name="Boedeker C."/>
            <person name="Pinto D."/>
            <person name="Vollmers J."/>
            <person name="Rivas-Marin E."/>
            <person name="Kohn T."/>
            <person name="Peeters S.H."/>
            <person name="Heuer A."/>
            <person name="Rast P."/>
            <person name="Oberbeckmann S."/>
            <person name="Bunk B."/>
            <person name="Jeske O."/>
            <person name="Meyerdierks A."/>
            <person name="Storesund J.E."/>
            <person name="Kallscheuer N."/>
            <person name="Luecker S."/>
            <person name="Lage O.M."/>
            <person name="Pohl T."/>
            <person name="Merkel B.J."/>
            <person name="Hornburger P."/>
            <person name="Mueller R.-W."/>
            <person name="Bruemmer F."/>
            <person name="Labrenz M."/>
            <person name="Spormann A.M."/>
            <person name="Op den Camp H."/>
            <person name="Overmann J."/>
            <person name="Amann R."/>
            <person name="Jetten M.S.M."/>
            <person name="Mascher T."/>
            <person name="Medema M.H."/>
            <person name="Devos D.P."/>
            <person name="Kaster A.-K."/>
            <person name="Ovreas L."/>
            <person name="Rohde M."/>
            <person name="Galperin M.Y."/>
            <person name="Jogler C."/>
        </authorList>
    </citation>
    <scope>NUCLEOTIDE SEQUENCE [LARGE SCALE GENOMIC DNA]</scope>
    <source>
        <strain evidence="5 6">Pan241w</strain>
    </source>
</reference>
<dbReference type="PANTHER" id="PTHR10827">
    <property type="entry name" value="RETICULOCALBIN"/>
    <property type="match status" value="1"/>
</dbReference>
<feature type="domain" description="EF-hand" evidence="4">
    <location>
        <begin position="353"/>
        <end position="388"/>
    </location>
</feature>
<dbReference type="KEGG" id="gaz:Pan241w_30600"/>
<gene>
    <name evidence="5" type="ORF">Pan241w_30600</name>
</gene>
<dbReference type="OrthoDB" id="260830at2"/>
<evidence type="ECO:0000259" key="4">
    <source>
        <dbReference type="PROSITE" id="PS50222"/>
    </source>
</evidence>
<dbReference type="PROSITE" id="PS50222">
    <property type="entry name" value="EF_HAND_2"/>
    <property type="match status" value="4"/>
</dbReference>
<evidence type="ECO:0000313" key="6">
    <source>
        <dbReference type="Proteomes" id="UP000317171"/>
    </source>
</evidence>
<feature type="domain" description="EF-hand" evidence="4">
    <location>
        <begin position="445"/>
        <end position="480"/>
    </location>
</feature>
<dbReference type="PROSITE" id="PS00018">
    <property type="entry name" value="EF_HAND_1"/>
    <property type="match status" value="5"/>
</dbReference>
<evidence type="ECO:0000256" key="2">
    <source>
        <dbReference type="ARBA" id="ARBA00022737"/>
    </source>
</evidence>
<sequence length="562" mass="64769" precursor="true">MMNHFVCRSCFFAACMLGSIFSFRVFAGEVHQDAPTQLNGQRLILLAPSAPFILELNLQIDHADFCTNTTDYIERLFQSLDGNQDEYIDLKEIKNVPAFGIKQLDQGSPVQRLKLLDTAPQDNRLSLTEFASYINRAQGTAFRIAGAPTRSSQVIELFRKLDQNGDGSVSDAEFRVSSETLFMYDRDEDEVLNLVELRPFMSAPNAAVNQPVSRQTVETPFRRLDHDRSINGVIDELFKKYVEFSNAEKNAISLDCFKQKRSDLTDIQEYDQNADGFLDRDELFAYLQDPIVDLRLQVSLPRKQSFRPSLKILDQQSDRVNEIKVSSSSKLEFRVDSLLMELRVKSSRHMFADTVRFYQTRFRVVDGDKNGYLSPAEFAQLNLPNTDYKKVDQNKDEMLVVDELTQYLIKDTATVQDQVVMTVDNDGKSLFEILDTDFDRRLSPRELKRSRQRVKEFDGNQDQSLDHSELRGHFKITVELGKPELFVFDPRVNSMAMNQNQPVQRTISGPLWFQRMDRNRDGDISRKEFLFDATLFDKLDQDHDQLINPAEADAFQKNQSNN</sequence>
<feature type="chain" id="PRO_5021900650" evidence="3">
    <location>
        <begin position="28"/>
        <end position="562"/>
    </location>
</feature>
<dbReference type="GO" id="GO:0005509">
    <property type="term" value="F:calcium ion binding"/>
    <property type="evidence" value="ECO:0007669"/>
    <property type="project" value="InterPro"/>
</dbReference>
<keyword evidence="2" id="KW-0677">Repeat</keyword>
<dbReference type="InterPro" id="IPR018247">
    <property type="entry name" value="EF_Hand_1_Ca_BS"/>
</dbReference>
<evidence type="ECO:0000313" key="5">
    <source>
        <dbReference type="EMBL" id="QDT42965.1"/>
    </source>
</evidence>
<evidence type="ECO:0000256" key="1">
    <source>
        <dbReference type="ARBA" id="ARBA00022723"/>
    </source>
</evidence>
<dbReference type="SMART" id="SM00054">
    <property type="entry name" value="EFh"/>
    <property type="match status" value="5"/>
</dbReference>
<dbReference type="AlphaFoldDB" id="A0A517RGI6"/>
<feature type="signal peptide" evidence="3">
    <location>
        <begin position="1"/>
        <end position="27"/>
    </location>
</feature>
<proteinExistence type="predicted"/>
<keyword evidence="6" id="KW-1185">Reference proteome</keyword>
<keyword evidence="3" id="KW-0732">Signal</keyword>
<dbReference type="InterPro" id="IPR002048">
    <property type="entry name" value="EF_hand_dom"/>
</dbReference>